<evidence type="ECO:0000256" key="1">
    <source>
        <dbReference type="SAM" id="MobiDB-lite"/>
    </source>
</evidence>
<dbReference type="Gene3D" id="1.20.900.10">
    <property type="entry name" value="Dbl homology (DH) domain"/>
    <property type="match status" value="1"/>
</dbReference>
<keyword evidence="5" id="KW-1185">Reference proteome</keyword>
<dbReference type="SUPFAM" id="SSF50729">
    <property type="entry name" value="PH domain-like"/>
    <property type="match status" value="1"/>
</dbReference>
<accession>A0A2U9AWQ5</accession>
<feature type="compositionally biased region" description="Basic residues" evidence="1">
    <location>
        <begin position="1"/>
        <end position="11"/>
    </location>
</feature>
<dbReference type="SMART" id="SM00325">
    <property type="entry name" value="RhoGEF"/>
    <property type="match status" value="1"/>
</dbReference>
<dbReference type="SUPFAM" id="SSF81383">
    <property type="entry name" value="F-box domain"/>
    <property type="match status" value="1"/>
</dbReference>
<dbReference type="Pfam" id="PF14252">
    <property type="entry name" value="DUF4347"/>
    <property type="match status" value="1"/>
</dbReference>
<feature type="domain" description="DH" evidence="2">
    <location>
        <begin position="780"/>
        <end position="968"/>
    </location>
</feature>
<dbReference type="CDD" id="cd00160">
    <property type="entry name" value="RhoGEF"/>
    <property type="match status" value="1"/>
</dbReference>
<feature type="compositionally biased region" description="Polar residues" evidence="1">
    <location>
        <begin position="41"/>
        <end position="50"/>
    </location>
</feature>
<dbReference type="SMART" id="SM00256">
    <property type="entry name" value="FBOX"/>
    <property type="match status" value="1"/>
</dbReference>
<evidence type="ECO:0000259" key="2">
    <source>
        <dbReference type="PROSITE" id="PS50010"/>
    </source>
</evidence>
<dbReference type="SUPFAM" id="SSF48065">
    <property type="entry name" value="DBL homology domain (DH-domain)"/>
    <property type="match status" value="1"/>
</dbReference>
<dbReference type="PROSITE" id="PS50181">
    <property type="entry name" value="FBOX"/>
    <property type="match status" value="1"/>
</dbReference>
<dbReference type="Gene3D" id="1.20.1280.50">
    <property type="match status" value="1"/>
</dbReference>
<feature type="domain" description="F-box" evidence="3">
    <location>
        <begin position="279"/>
        <end position="325"/>
    </location>
</feature>
<feature type="region of interest" description="Disordered" evidence="1">
    <location>
        <begin position="1"/>
        <end position="79"/>
    </location>
</feature>
<dbReference type="InterPro" id="IPR036047">
    <property type="entry name" value="F-box-like_dom_sf"/>
</dbReference>
<evidence type="ECO:0000313" key="5">
    <source>
        <dbReference type="Proteomes" id="UP000246464"/>
    </source>
</evidence>
<dbReference type="AlphaFoldDB" id="A0A2U9AWQ5"/>
<dbReference type="Pfam" id="PF00621">
    <property type="entry name" value="RhoGEF"/>
    <property type="match status" value="1"/>
</dbReference>
<feature type="region of interest" description="Disordered" evidence="1">
    <location>
        <begin position="744"/>
        <end position="763"/>
    </location>
</feature>
<name>A0A2U9AWQ5_SCOMX</name>
<dbReference type="InterPro" id="IPR052805">
    <property type="entry name" value="GEF_Ubiquitin-Prot_Reg"/>
</dbReference>
<dbReference type="EMBL" id="CP026243">
    <property type="protein sequence ID" value="AWO96058.1"/>
    <property type="molecule type" value="Genomic_DNA"/>
</dbReference>
<proteinExistence type="predicted"/>
<gene>
    <name evidence="4" type="ORF">SMAX5B_006825</name>
</gene>
<dbReference type="PROSITE" id="PS50010">
    <property type="entry name" value="DH_2"/>
    <property type="match status" value="1"/>
</dbReference>
<dbReference type="Pfam" id="PF12937">
    <property type="entry name" value="F-box-like"/>
    <property type="match status" value="1"/>
</dbReference>
<dbReference type="GO" id="GO:0005085">
    <property type="term" value="F:guanyl-nucleotide exchange factor activity"/>
    <property type="evidence" value="ECO:0007669"/>
    <property type="project" value="InterPro"/>
</dbReference>
<dbReference type="InterPro" id="IPR025592">
    <property type="entry name" value="DUF4347"/>
</dbReference>
<organism evidence="4 5">
    <name type="scientific">Scophthalmus maximus</name>
    <name type="common">Turbot</name>
    <name type="synonym">Psetta maxima</name>
    <dbReference type="NCBI Taxonomy" id="52904"/>
    <lineage>
        <taxon>Eukaryota</taxon>
        <taxon>Metazoa</taxon>
        <taxon>Chordata</taxon>
        <taxon>Craniata</taxon>
        <taxon>Vertebrata</taxon>
        <taxon>Euteleostomi</taxon>
        <taxon>Actinopterygii</taxon>
        <taxon>Neopterygii</taxon>
        <taxon>Teleostei</taxon>
        <taxon>Neoteleostei</taxon>
        <taxon>Acanthomorphata</taxon>
        <taxon>Carangaria</taxon>
        <taxon>Pleuronectiformes</taxon>
        <taxon>Pleuronectoidei</taxon>
        <taxon>Scophthalmidae</taxon>
        <taxon>Scophthalmus</taxon>
    </lineage>
</organism>
<evidence type="ECO:0000313" key="4">
    <source>
        <dbReference type="EMBL" id="AWO96058.1"/>
    </source>
</evidence>
<dbReference type="STRING" id="52904.ENSSMAP00000025954"/>
<dbReference type="InterPro" id="IPR001810">
    <property type="entry name" value="F-box_dom"/>
</dbReference>
<dbReference type="InterPro" id="IPR025271">
    <property type="entry name" value="CCDC28"/>
</dbReference>
<protein>
    <submittedName>
        <fullName evidence="4">Putative epithelial cell-transforming sequence 2 oncogene-like</fullName>
    </submittedName>
</protein>
<dbReference type="InterPro" id="IPR000219">
    <property type="entry name" value="DH_dom"/>
</dbReference>
<dbReference type="Pfam" id="PF13270">
    <property type="entry name" value="CCDC28"/>
    <property type="match status" value="1"/>
</dbReference>
<dbReference type="CDD" id="cd22173">
    <property type="entry name" value="F-box_ECT2L"/>
    <property type="match status" value="1"/>
</dbReference>
<dbReference type="PANTHER" id="PTHR46857">
    <property type="entry name" value="EPITHELIAL CELL-TRANSFORMING SEQUENCE 2 ONCOGENE-LIKE"/>
    <property type="match status" value="1"/>
</dbReference>
<dbReference type="InterPro" id="IPR035899">
    <property type="entry name" value="DBL_dom_sf"/>
</dbReference>
<evidence type="ECO:0000259" key="3">
    <source>
        <dbReference type="PROSITE" id="PS50181"/>
    </source>
</evidence>
<reference evidence="4 5" key="1">
    <citation type="submission" date="2017-12" db="EMBL/GenBank/DDBJ databases">
        <title>Integrating genomic resources of turbot (Scophthalmus maximus) in depth evaluation of genetic and physical mapping variation across individuals.</title>
        <authorList>
            <person name="Martinez P."/>
        </authorList>
    </citation>
    <scope>NUCLEOTIDE SEQUENCE [LARGE SCALE GENOMIC DNA]</scope>
</reference>
<dbReference type="PANTHER" id="PTHR46857:SF1">
    <property type="entry name" value="EPITHELIAL CELL-TRANSFORMING SEQUENCE 2 ONCOGENE-LIKE"/>
    <property type="match status" value="1"/>
</dbReference>
<sequence>MEERKLKRKSPRTSTNTAAPTGGSGRKNSASGGGRHAGSSNYMKTNANQKSKSRRGVRDKPRCQAGLGGKTNPSQGQAAPTIQHSFLTDVSDVQEMEKGLLSLLNDFHSGKLQAFGNECSIDQMEQVREMQEKLARLQFDLYGEVDEMPEDQRKTACDTNMDKLLLNLEELSTSIEVFSPCEDMETDVKATPQAVKRWQLSGTEAPRSGTRLSTWTPLNNRQSNLQLFEERANLVLHWFDLWTDKQRKHLLHSLLTRCTKSQLTYCGDLLTETLPVTQVDFAAVLPRFLSLYVLSFLSPRDLCSVAQVSWHWRVLAEQDCIWAGRCVRRGWFLPYTPAEKEFGAWKNHYVSCVSTLDWLTPREAAEQYGTLNRPSTGMTEEEDERRKERRIRQMIREKLQEEKRLSLRTRRPWGSYTNLCLSRDGGQSMRPAQSVERVQAAGSFSERANKACGALSSFTYRPAQRRAVSPIHHHATALLLLLSNRVPAYEMVLSGAKAGVIVVVYEHRGALSALFTQAERVVSGQTVQRLGLLAPGGTEEIDLLQSRTLSERTLLAPDLREFWKKLCGLVAPTADGGGIDIFSPLAASAPGVALIQALSALTGLEVLAPMGLVTGSFQNILSEWSDSSVRVGLSDQQPAAPALRYVCEDVLQGWCRQAKWMDEALGELRVCLGPQLQRVSLQARGRALGHFLWEKIGLEELSVSKDLSEALIEGLAALTRQEETIPLEFLSVFLSRWSEEKESEESPEDKWRTGGANDLSLAPSDSQRLLPELPQMVLDWRGAVARELHHSECLYLGRLGSVLKLYQEPLTAALNSNRAILGYADIQIILSPVTQILELNRVFLVDIQARLQQWDADQCIGDVFVKLCSSLRVYTNYLNNYTTALCTIDKCRETKPAFRAFLKRADRTLATHMLSLQELLLCPVWRIQEYVTLLQALSLHTHPVHPDHTHLSSALNTLLRYREFIQKLKRNSDRDRLLEETQQMIRGCPNLSEGNRQLIITQDAALLRSPDEQIPDCLRTFEQVSDVGLFLFNDALVLTLRNIHHTPFTLAHRCTHTFLASVALTSLAVREITHTRYVCHAFVLEGPCRSWVCATDRGEERSHFLSALHSAIHSALTPHQ</sequence>
<dbReference type="Gene3D" id="2.30.29.30">
    <property type="entry name" value="Pleckstrin-homology domain (PH domain)/Phosphotyrosine-binding domain (PTB)"/>
    <property type="match status" value="1"/>
</dbReference>
<dbReference type="InterPro" id="IPR011993">
    <property type="entry name" value="PH-like_dom_sf"/>
</dbReference>
<dbReference type="Proteomes" id="UP000246464">
    <property type="component" value="Chromosome 1"/>
</dbReference>